<dbReference type="PROSITE" id="PS50013">
    <property type="entry name" value="CHROMO_2"/>
    <property type="match status" value="1"/>
</dbReference>
<dbReference type="Gene3D" id="2.40.50.40">
    <property type="match status" value="1"/>
</dbReference>
<dbReference type="InterPro" id="IPR000953">
    <property type="entry name" value="Chromo/chromo_shadow_dom"/>
</dbReference>
<dbReference type="Pfam" id="PF05033">
    <property type="entry name" value="Pre-SET"/>
    <property type="match status" value="1"/>
</dbReference>
<dbReference type="SUPFAM" id="SSF82199">
    <property type="entry name" value="SET domain"/>
    <property type="match status" value="1"/>
</dbReference>
<dbReference type="GO" id="GO:0005634">
    <property type="term" value="C:nucleus"/>
    <property type="evidence" value="ECO:0007669"/>
    <property type="project" value="InterPro"/>
</dbReference>
<evidence type="ECO:0000313" key="9">
    <source>
        <dbReference type="Proteomes" id="UP000031036"/>
    </source>
</evidence>
<evidence type="ECO:0000256" key="1">
    <source>
        <dbReference type="ARBA" id="ARBA00004286"/>
    </source>
</evidence>
<dbReference type="InterPro" id="IPR007728">
    <property type="entry name" value="Pre-SET_dom"/>
</dbReference>
<dbReference type="SUPFAM" id="SSF54160">
    <property type="entry name" value="Chromo domain-like"/>
    <property type="match status" value="1"/>
</dbReference>
<dbReference type="GO" id="GO:0008270">
    <property type="term" value="F:zinc ion binding"/>
    <property type="evidence" value="ECO:0007669"/>
    <property type="project" value="InterPro"/>
</dbReference>
<reference evidence="8 9" key="1">
    <citation type="submission" date="2014-11" db="EMBL/GenBank/DDBJ databases">
        <title>Genetic blueprint of the zoonotic pathogen Toxocara canis.</title>
        <authorList>
            <person name="Zhu X.-Q."/>
            <person name="Korhonen P.K."/>
            <person name="Cai H."/>
            <person name="Young N.D."/>
            <person name="Nejsum P."/>
            <person name="von Samson-Himmelstjerna G."/>
            <person name="Boag P.R."/>
            <person name="Tan P."/>
            <person name="Li Q."/>
            <person name="Min J."/>
            <person name="Yang Y."/>
            <person name="Wang X."/>
            <person name="Fang X."/>
            <person name="Hall R.S."/>
            <person name="Hofmann A."/>
            <person name="Sternberg P.W."/>
            <person name="Jex A.R."/>
            <person name="Gasser R.B."/>
        </authorList>
    </citation>
    <scope>NUCLEOTIDE SEQUENCE [LARGE SCALE GENOMIC DNA]</scope>
    <source>
        <strain evidence="8">PN_DK_2014</strain>
    </source>
</reference>
<dbReference type="InterPro" id="IPR016197">
    <property type="entry name" value="Chromo-like_dom_sf"/>
</dbReference>
<dbReference type="InterPro" id="IPR050973">
    <property type="entry name" value="H3K9_Histone-Lys_N-MTase"/>
</dbReference>
<dbReference type="InterPro" id="IPR023780">
    <property type="entry name" value="Chromo_domain"/>
</dbReference>
<dbReference type="EMBL" id="JPKZ01002812">
    <property type="protein sequence ID" value="KHN74865.1"/>
    <property type="molecule type" value="Genomic_DNA"/>
</dbReference>
<dbReference type="AlphaFoldDB" id="A0A0B2V1F7"/>
<dbReference type="STRING" id="6265.A0A0B2V1F7"/>
<dbReference type="Gene3D" id="2.170.270.10">
    <property type="entry name" value="SET domain"/>
    <property type="match status" value="1"/>
</dbReference>
<feature type="domain" description="Pre-SET" evidence="7">
    <location>
        <begin position="446"/>
        <end position="514"/>
    </location>
</feature>
<dbReference type="GO" id="GO:0005694">
    <property type="term" value="C:chromosome"/>
    <property type="evidence" value="ECO:0007669"/>
    <property type="project" value="UniProtKB-SubCell"/>
</dbReference>
<dbReference type="PANTHER" id="PTHR46223:SF3">
    <property type="entry name" value="HISTONE-LYSINE N-METHYLTRANSFERASE SET-23"/>
    <property type="match status" value="1"/>
</dbReference>
<dbReference type="OrthoDB" id="5846691at2759"/>
<dbReference type="GO" id="GO:0032259">
    <property type="term" value="P:methylation"/>
    <property type="evidence" value="ECO:0007669"/>
    <property type="project" value="UniProtKB-KW"/>
</dbReference>
<dbReference type="Proteomes" id="UP000031036">
    <property type="component" value="Unassembled WGS sequence"/>
</dbReference>
<comment type="caution">
    <text evidence="8">The sequence shown here is derived from an EMBL/GenBank/DDBJ whole genome shotgun (WGS) entry which is preliminary data.</text>
</comment>
<evidence type="ECO:0000256" key="2">
    <source>
        <dbReference type="ARBA" id="ARBA00022454"/>
    </source>
</evidence>
<keyword evidence="9" id="KW-1185">Reference proteome</keyword>
<gene>
    <name evidence="8" type="primary">Suv39h2</name>
    <name evidence="8" type="ORF">Tcan_11275</name>
</gene>
<dbReference type="Pfam" id="PF00385">
    <property type="entry name" value="Chromo"/>
    <property type="match status" value="1"/>
</dbReference>
<keyword evidence="5" id="KW-0949">S-adenosyl-L-methionine</keyword>
<evidence type="ECO:0000256" key="3">
    <source>
        <dbReference type="ARBA" id="ARBA00022603"/>
    </source>
</evidence>
<evidence type="ECO:0000259" key="7">
    <source>
        <dbReference type="PROSITE" id="PS50867"/>
    </source>
</evidence>
<evidence type="ECO:0000256" key="5">
    <source>
        <dbReference type="ARBA" id="ARBA00022691"/>
    </source>
</evidence>
<evidence type="ECO:0000259" key="6">
    <source>
        <dbReference type="PROSITE" id="PS50013"/>
    </source>
</evidence>
<dbReference type="CDD" id="cd00024">
    <property type="entry name" value="CD_CSD"/>
    <property type="match status" value="1"/>
</dbReference>
<keyword evidence="4 8" id="KW-0808">Transferase</keyword>
<dbReference type="InterPro" id="IPR046341">
    <property type="entry name" value="SET_dom_sf"/>
</dbReference>
<keyword evidence="3 8" id="KW-0489">Methyltransferase</keyword>
<evidence type="ECO:0000313" key="8">
    <source>
        <dbReference type="EMBL" id="KHN74865.1"/>
    </source>
</evidence>
<dbReference type="SMART" id="SM00468">
    <property type="entry name" value="PreSET"/>
    <property type="match status" value="1"/>
</dbReference>
<comment type="subcellular location">
    <subcellularLocation>
        <location evidence="1">Chromosome</location>
    </subcellularLocation>
</comment>
<dbReference type="GO" id="GO:0042054">
    <property type="term" value="F:histone methyltransferase activity"/>
    <property type="evidence" value="ECO:0007669"/>
    <property type="project" value="InterPro"/>
</dbReference>
<keyword evidence="2" id="KW-0158">Chromosome</keyword>
<dbReference type="PANTHER" id="PTHR46223">
    <property type="entry name" value="HISTONE-LYSINE N-METHYLTRANSFERASE SUV39H"/>
    <property type="match status" value="1"/>
</dbReference>
<accession>A0A0B2V1F7</accession>
<protein>
    <submittedName>
        <fullName evidence="8">Histone-lysine N-methyltransferase SUV39H2</fullName>
    </submittedName>
</protein>
<feature type="domain" description="Chromo" evidence="6">
    <location>
        <begin position="311"/>
        <end position="372"/>
    </location>
</feature>
<name>A0A0B2V1F7_TOXCA</name>
<dbReference type="SMART" id="SM00298">
    <property type="entry name" value="CHROMO"/>
    <property type="match status" value="1"/>
</dbReference>
<organism evidence="8 9">
    <name type="scientific">Toxocara canis</name>
    <name type="common">Canine roundworm</name>
    <dbReference type="NCBI Taxonomy" id="6265"/>
    <lineage>
        <taxon>Eukaryota</taxon>
        <taxon>Metazoa</taxon>
        <taxon>Ecdysozoa</taxon>
        <taxon>Nematoda</taxon>
        <taxon>Chromadorea</taxon>
        <taxon>Rhabditida</taxon>
        <taxon>Spirurina</taxon>
        <taxon>Ascaridomorpha</taxon>
        <taxon>Ascaridoidea</taxon>
        <taxon>Toxocaridae</taxon>
        <taxon>Toxocara</taxon>
    </lineage>
</organism>
<evidence type="ECO:0000256" key="4">
    <source>
        <dbReference type="ARBA" id="ARBA00022679"/>
    </source>
</evidence>
<proteinExistence type="predicted"/>
<dbReference type="PROSITE" id="PS50867">
    <property type="entry name" value="PRE_SET"/>
    <property type="match status" value="1"/>
</dbReference>
<sequence>MQVQLARRAIQKVAMRQKADAILSTATRLPNQLEEVSGNRIASSNCTGFSLMAPEKRHHRDKENLVGDAIHRNGFLRFMNGVLQKSSVGDSATSNIVLRGNGDCKRNESTQKKSKIMRCDSAQFYDSSNGSRCISNVLSNHLEVDVKKVDEVMWDLTKQANKIYKCRRHPMKLRCNHQLAVSSSPAYSLRVRNRSKGDGSNGETRLNGLKSCELTVTLRSNCLKRALKEAKLVNKSNVSIKDSTSQSSESFTLPNENHMDMQNKTINAREADTDSKDVILKEEVAQDKVVVNESDAEEEPDPLFGFDNGMYEVQSIIAKRKRKGTRLNEYYIKWVGWPYRTCTWELASDFGEVSEVRAEFDARERALAVVMEQPDHRFLNSRIRQLHSLARWESAINAILRSEGRQILYIYNDVDDERARHDFTYIISNKYPPEMECFIRRAQQSNACSCGAACGSGQDCCPAKEGHHFFYTKRNGIKSKFYADEKSELAGMLVECNEECKCDDSCPTKVVQKGRRYKVAIVRRKKCGWGIVALEAIASNTFVVEYVGEVGMTKRLAIPPSPSAEFEWDSE</sequence>